<gene>
    <name evidence="22" type="primary">flower</name>
    <name evidence="24" type="synonym">fwe</name>
    <name evidence="22" type="ORF">g.22674</name>
</gene>
<evidence type="ECO:0000256" key="10">
    <source>
        <dbReference type="ARBA" id="ARBA00022753"/>
    </source>
</evidence>
<dbReference type="InterPro" id="IPR019365">
    <property type="entry name" value="TVP18/Ca-channel_flower"/>
</dbReference>
<evidence type="ECO:0000256" key="14">
    <source>
        <dbReference type="ARBA" id="ARBA00023136"/>
    </source>
</evidence>
<dbReference type="EMBL" id="GBYB01005950">
    <property type="protein sequence ID" value="JAG75717.1"/>
    <property type="molecule type" value="Transcribed_RNA"/>
</dbReference>
<accession>A0A0C9RCB6</accession>
<evidence type="ECO:0000256" key="9">
    <source>
        <dbReference type="ARBA" id="ARBA00022692"/>
    </source>
</evidence>
<comment type="similarity">
    <text evidence="3">Belongs to the calcium channel flower family.</text>
</comment>
<comment type="subunit">
    <text evidence="19">Homomultimer. Associates with the dally/ magu complex.</text>
</comment>
<evidence type="ECO:0000256" key="4">
    <source>
        <dbReference type="ARBA" id="ARBA00016120"/>
    </source>
</evidence>
<evidence type="ECO:0000313" key="24">
    <source>
        <dbReference type="RefSeq" id="XP_011305335.1"/>
    </source>
</evidence>
<keyword evidence="7" id="KW-0254">Endocytosis</keyword>
<reference evidence="22" key="1">
    <citation type="submission" date="2015-01" db="EMBL/GenBank/DDBJ databases">
        <title>Transcriptome Assembly of Fopius arisanus.</title>
        <authorList>
            <person name="Geib S."/>
        </authorList>
    </citation>
    <scope>NUCLEOTIDE SEQUENCE</scope>
</reference>
<dbReference type="Pfam" id="PF10233">
    <property type="entry name" value="Cg6151-P"/>
    <property type="match status" value="1"/>
</dbReference>
<accession>A0A9R1T9J5</accession>
<evidence type="ECO:0000256" key="3">
    <source>
        <dbReference type="ARBA" id="ARBA00010023"/>
    </source>
</evidence>
<keyword evidence="11" id="KW-0106">Calcium</keyword>
<comment type="subcellular location">
    <subcellularLocation>
        <location evidence="2">Cytoplasmic vesicle</location>
        <location evidence="2">Secretory vesicle</location>
        <location evidence="2">Synaptic vesicle membrane</location>
        <topology evidence="2">Multi-pass membrane protein</topology>
    </subcellularLocation>
    <subcellularLocation>
        <location evidence="1">Endosome</location>
    </subcellularLocation>
    <subcellularLocation>
        <location evidence="18">Presynaptic cell membrane</location>
    </subcellularLocation>
</comment>
<feature type="region of interest" description="Disordered" evidence="20">
    <location>
        <begin position="155"/>
        <end position="188"/>
    </location>
</feature>
<dbReference type="CTD" id="39720"/>
<keyword evidence="16" id="KW-0407">Ion channel</keyword>
<evidence type="ECO:0000256" key="21">
    <source>
        <dbReference type="SAM" id="Phobius"/>
    </source>
</evidence>
<keyword evidence="12 21" id="KW-1133">Transmembrane helix</keyword>
<evidence type="ECO:0000256" key="15">
    <source>
        <dbReference type="ARBA" id="ARBA00023273"/>
    </source>
</evidence>
<evidence type="ECO:0000256" key="12">
    <source>
        <dbReference type="ARBA" id="ARBA00022989"/>
    </source>
</evidence>
<name>A0A0C9RCB6_9HYME</name>
<evidence type="ECO:0000256" key="2">
    <source>
        <dbReference type="ARBA" id="ARBA00004644"/>
    </source>
</evidence>
<dbReference type="AlphaFoldDB" id="A0A0C9RCB6"/>
<keyword evidence="14 21" id="KW-0472">Membrane</keyword>
<feature type="transmembrane region" description="Helical" evidence="21">
    <location>
        <begin position="106"/>
        <end position="139"/>
    </location>
</feature>
<dbReference type="Proteomes" id="UP000694866">
    <property type="component" value="Unplaced"/>
</dbReference>
<evidence type="ECO:0000256" key="17">
    <source>
        <dbReference type="ARBA" id="ARBA00023329"/>
    </source>
</evidence>
<dbReference type="RefSeq" id="XP_011305335.1">
    <property type="nucleotide sequence ID" value="XM_011307033.1"/>
</dbReference>
<evidence type="ECO:0000313" key="23">
    <source>
        <dbReference type="Proteomes" id="UP000694866"/>
    </source>
</evidence>
<dbReference type="OrthoDB" id="9934994at2759"/>
<evidence type="ECO:0000313" key="22">
    <source>
        <dbReference type="EMBL" id="JAG75717.1"/>
    </source>
</evidence>
<dbReference type="SMART" id="SM01077">
    <property type="entry name" value="Cg6151-P"/>
    <property type="match status" value="1"/>
</dbReference>
<keyword evidence="9 21" id="KW-0812">Transmembrane</keyword>
<keyword evidence="15" id="KW-0966">Cell projection</keyword>
<dbReference type="GO" id="GO:0030672">
    <property type="term" value="C:synaptic vesicle membrane"/>
    <property type="evidence" value="ECO:0007669"/>
    <property type="project" value="UniProtKB-SubCell"/>
</dbReference>
<reference evidence="24" key="2">
    <citation type="submission" date="2025-04" db="UniProtKB">
        <authorList>
            <consortium name="RefSeq"/>
        </authorList>
    </citation>
    <scope>IDENTIFICATION</scope>
    <source>
        <strain evidence="24">USDA-PBARC FA_bdor</strain>
        <tissue evidence="24">Whole organism</tissue>
    </source>
</reference>
<dbReference type="PANTHER" id="PTHR13314">
    <property type="entry name" value="CALCIUM CHANNEL FLOWER HOMOLOG"/>
    <property type="match status" value="1"/>
</dbReference>
<feature type="compositionally biased region" description="Low complexity" evidence="20">
    <location>
        <begin position="155"/>
        <end position="171"/>
    </location>
</feature>
<evidence type="ECO:0000256" key="13">
    <source>
        <dbReference type="ARBA" id="ARBA00023065"/>
    </source>
</evidence>
<keyword evidence="10" id="KW-0967">Endosome</keyword>
<protein>
    <recommendedName>
        <fullName evidence="4">Calcium channel flower</fullName>
    </recommendedName>
</protein>
<organism evidence="22">
    <name type="scientific">Fopius arisanus</name>
    <dbReference type="NCBI Taxonomy" id="64838"/>
    <lineage>
        <taxon>Eukaryota</taxon>
        <taxon>Metazoa</taxon>
        <taxon>Ecdysozoa</taxon>
        <taxon>Arthropoda</taxon>
        <taxon>Hexapoda</taxon>
        <taxon>Insecta</taxon>
        <taxon>Pterygota</taxon>
        <taxon>Neoptera</taxon>
        <taxon>Endopterygota</taxon>
        <taxon>Hymenoptera</taxon>
        <taxon>Apocrita</taxon>
        <taxon>Ichneumonoidea</taxon>
        <taxon>Braconidae</taxon>
        <taxon>Opiinae</taxon>
        <taxon>Fopius</taxon>
    </lineage>
</organism>
<keyword evidence="8" id="KW-0107">Calcium channel</keyword>
<keyword evidence="23" id="KW-1185">Reference proteome</keyword>
<evidence type="ECO:0000256" key="11">
    <source>
        <dbReference type="ARBA" id="ARBA00022837"/>
    </source>
</evidence>
<evidence type="ECO:0000256" key="8">
    <source>
        <dbReference type="ARBA" id="ARBA00022673"/>
    </source>
</evidence>
<dbReference type="GeneID" id="105267887"/>
<sequence length="188" mass="19988">MSFGEKIASIMERPGQDPVSKDDVPWYMKYAGRGVGTVGGFIAIFLGAWNCIGILLGDVSCLISGMWQMVAGFLVIIIEAPCCCMFLDFVQSVSDNVERRPYWNRAAVYCIIALPAIFLCLGVSSILGSGLIFATGVIYGLMSIGKKGQVADPAGMSSPSGVVSPPSGTGASDHHTTLMEDPDVWRPT</sequence>
<dbReference type="PANTHER" id="PTHR13314:SF2">
    <property type="entry name" value="CALCIUM CHANNEL FLOWER HOMOLOG"/>
    <property type="match status" value="1"/>
</dbReference>
<evidence type="ECO:0000256" key="1">
    <source>
        <dbReference type="ARBA" id="ARBA00004177"/>
    </source>
</evidence>
<dbReference type="GO" id="GO:0006897">
    <property type="term" value="P:endocytosis"/>
    <property type="evidence" value="ECO:0007669"/>
    <property type="project" value="UniProtKB-KW"/>
</dbReference>
<evidence type="ECO:0000256" key="5">
    <source>
        <dbReference type="ARBA" id="ARBA00022448"/>
    </source>
</evidence>
<dbReference type="GO" id="GO:0005262">
    <property type="term" value="F:calcium channel activity"/>
    <property type="evidence" value="ECO:0007669"/>
    <property type="project" value="UniProtKB-KW"/>
</dbReference>
<evidence type="ECO:0000256" key="6">
    <source>
        <dbReference type="ARBA" id="ARBA00022568"/>
    </source>
</evidence>
<evidence type="ECO:0000256" key="7">
    <source>
        <dbReference type="ARBA" id="ARBA00022583"/>
    </source>
</evidence>
<feature type="transmembrane region" description="Helical" evidence="21">
    <location>
        <begin position="69"/>
        <end position="94"/>
    </location>
</feature>
<keyword evidence="17" id="KW-0968">Cytoplasmic vesicle</keyword>
<evidence type="ECO:0000256" key="20">
    <source>
        <dbReference type="SAM" id="MobiDB-lite"/>
    </source>
</evidence>
<evidence type="ECO:0000256" key="18">
    <source>
        <dbReference type="ARBA" id="ARBA00034111"/>
    </source>
</evidence>
<dbReference type="GO" id="GO:0042734">
    <property type="term" value="C:presynaptic membrane"/>
    <property type="evidence" value="ECO:0007669"/>
    <property type="project" value="UniProtKB-SubCell"/>
</dbReference>
<proteinExistence type="inferred from homology"/>
<keyword evidence="5" id="KW-0813">Transport</keyword>
<evidence type="ECO:0000256" key="19">
    <source>
        <dbReference type="ARBA" id="ARBA00046506"/>
    </source>
</evidence>
<keyword evidence="13" id="KW-0406">Ion transport</keyword>
<feature type="transmembrane region" description="Helical" evidence="21">
    <location>
        <begin position="35"/>
        <end position="57"/>
    </location>
</feature>
<keyword evidence="6" id="KW-0109">Calcium transport</keyword>
<evidence type="ECO:0000256" key="16">
    <source>
        <dbReference type="ARBA" id="ARBA00023303"/>
    </source>
</evidence>
<dbReference type="GO" id="GO:0005768">
    <property type="term" value="C:endosome"/>
    <property type="evidence" value="ECO:0007669"/>
    <property type="project" value="UniProtKB-SubCell"/>
</dbReference>